<sequence>MTGWGTGTECNNGCTGTVAEQVYTNTKITLASADTTFIETVGVSQGAKYTNMKMSSDNKVYYRQDQRSKNGLGLF</sequence>
<organism evidence="1 2">
    <name type="scientific">Hymenoscyphus albidus</name>
    <dbReference type="NCBI Taxonomy" id="595503"/>
    <lineage>
        <taxon>Eukaryota</taxon>
        <taxon>Fungi</taxon>
        <taxon>Dikarya</taxon>
        <taxon>Ascomycota</taxon>
        <taxon>Pezizomycotina</taxon>
        <taxon>Leotiomycetes</taxon>
        <taxon>Helotiales</taxon>
        <taxon>Helotiaceae</taxon>
        <taxon>Hymenoscyphus</taxon>
    </lineage>
</organism>
<gene>
    <name evidence="1" type="ORF">HYALB_00004058</name>
</gene>
<keyword evidence="2" id="KW-1185">Reference proteome</keyword>
<proteinExistence type="predicted"/>
<dbReference type="AlphaFoldDB" id="A0A9N9M1A6"/>
<protein>
    <submittedName>
        <fullName evidence="1">Uncharacterized protein</fullName>
    </submittedName>
</protein>
<name>A0A9N9M1A6_9HELO</name>
<evidence type="ECO:0000313" key="1">
    <source>
        <dbReference type="EMBL" id="CAG8983628.1"/>
    </source>
</evidence>
<accession>A0A9N9M1A6</accession>
<comment type="caution">
    <text evidence="1">The sequence shown here is derived from an EMBL/GenBank/DDBJ whole genome shotgun (WGS) entry which is preliminary data.</text>
</comment>
<dbReference type="Proteomes" id="UP000701801">
    <property type="component" value="Unassembled WGS sequence"/>
</dbReference>
<dbReference type="OrthoDB" id="5086500at2759"/>
<reference evidence="1" key="1">
    <citation type="submission" date="2021-07" db="EMBL/GenBank/DDBJ databases">
        <authorList>
            <person name="Durling M."/>
        </authorList>
    </citation>
    <scope>NUCLEOTIDE SEQUENCE</scope>
</reference>
<dbReference type="EMBL" id="CAJVRM010000733">
    <property type="protein sequence ID" value="CAG8983628.1"/>
    <property type="molecule type" value="Genomic_DNA"/>
</dbReference>
<evidence type="ECO:0000313" key="2">
    <source>
        <dbReference type="Proteomes" id="UP000701801"/>
    </source>
</evidence>